<dbReference type="AlphaFoldDB" id="A0A9X3WN09"/>
<keyword evidence="2" id="KW-1185">Reference proteome</keyword>
<proteinExistence type="predicted"/>
<organism evidence="1 2">
    <name type="scientific">Aquibacillus koreensis</name>
    <dbReference type="NCBI Taxonomy" id="279446"/>
    <lineage>
        <taxon>Bacteria</taxon>
        <taxon>Bacillati</taxon>
        <taxon>Bacillota</taxon>
        <taxon>Bacilli</taxon>
        <taxon>Bacillales</taxon>
        <taxon>Bacillaceae</taxon>
        <taxon>Aquibacillus</taxon>
    </lineage>
</organism>
<dbReference type="RefSeq" id="WP_259870845.1">
    <property type="nucleotide sequence ID" value="NZ_JAOALK010000055.1"/>
</dbReference>
<evidence type="ECO:0000313" key="2">
    <source>
        <dbReference type="Proteomes" id="UP001145072"/>
    </source>
</evidence>
<comment type="caution">
    <text evidence="1">The sequence shown here is derived from an EMBL/GenBank/DDBJ whole genome shotgun (WGS) entry which is preliminary data.</text>
</comment>
<protein>
    <submittedName>
        <fullName evidence="1">Uncharacterized protein</fullName>
    </submittedName>
</protein>
<dbReference type="EMBL" id="JAMQJZ010000012">
    <property type="protein sequence ID" value="MDC3421608.1"/>
    <property type="molecule type" value="Genomic_DNA"/>
</dbReference>
<gene>
    <name evidence="1" type="ORF">NC661_14640</name>
</gene>
<evidence type="ECO:0000313" key="1">
    <source>
        <dbReference type="EMBL" id="MDC3421608.1"/>
    </source>
</evidence>
<reference evidence="1" key="1">
    <citation type="submission" date="2022-06" db="EMBL/GenBank/DDBJ databases">
        <title>Aquibacillus sp. a new bacterium isolated from soil saline samples.</title>
        <authorList>
            <person name="Galisteo C."/>
            <person name="De La Haba R."/>
            <person name="Sanchez-Porro C."/>
            <person name="Ventosa A."/>
        </authorList>
    </citation>
    <scope>NUCLEOTIDE SEQUENCE</scope>
    <source>
        <strain evidence="1">JCM 12387</strain>
    </source>
</reference>
<dbReference type="Proteomes" id="UP001145072">
    <property type="component" value="Unassembled WGS sequence"/>
</dbReference>
<sequence>MEQDELERKKFFEHQLEWCKVRDRSLAQIEYKLNEMKQIAIYAIEHILPQEELARLDEQLNELKQEIGLLESQLRSNVH</sequence>
<accession>A0A9X3WN09</accession>
<name>A0A9X3WN09_9BACI</name>